<dbReference type="SMART" id="SM00387">
    <property type="entry name" value="HATPase_c"/>
    <property type="match status" value="1"/>
</dbReference>
<evidence type="ECO:0000256" key="1">
    <source>
        <dbReference type="ARBA" id="ARBA00000085"/>
    </source>
</evidence>
<dbReference type="InterPro" id="IPR004358">
    <property type="entry name" value="Sig_transdc_His_kin-like_C"/>
</dbReference>
<feature type="coiled-coil region" evidence="4">
    <location>
        <begin position="91"/>
        <end position="139"/>
    </location>
</feature>
<reference evidence="7" key="1">
    <citation type="journal article" date="2019" name="Int. J. Syst. Evol. Microbiol.">
        <title>The Global Catalogue of Microorganisms (GCM) 10K type strain sequencing project: providing services to taxonomists for standard genome sequencing and annotation.</title>
        <authorList>
            <consortium name="The Broad Institute Genomics Platform"/>
            <consortium name="The Broad Institute Genome Sequencing Center for Infectious Disease"/>
            <person name="Wu L."/>
            <person name="Ma J."/>
        </authorList>
    </citation>
    <scope>NUCLEOTIDE SEQUENCE [LARGE SCALE GENOMIC DNA]</scope>
    <source>
        <strain evidence="7">KCTC 22228</strain>
    </source>
</reference>
<sequence>MSNLEDDPSLDDLLAPSHRARLVQLLSTLSGADVELVEDPDESVSPLEFNLDTLGWLKTTLPKERHRAAIQLFELFLLYAGKYRLAANLHLDVTEASYVELQQRNAALQASEARYKKLSEQLQQQVEEQVKVIEKAQQQLYESARLRAVGQLAAGVAHEVNTPLGYIGSNLAVAGDYLDEIEAKLSLDDDLAIVFEDFRALLGESRSGAQRIAGIVLDLRTFSNIDQAEFTSCDLNALLTTACHLLQAEHHQTLSIKSHLSELPELEGHPAKLSQAFYNVLDNAAKAIDGEGVINVESRFRDGVWEINIEDNGCGMPEEVMARVFEPFFTTRSVGAGTGLGLSVARDILTAHRGSVLLRSHPGQGTCVTLCFRLD</sequence>
<dbReference type="PANTHER" id="PTHR43065">
    <property type="entry name" value="SENSOR HISTIDINE KINASE"/>
    <property type="match status" value="1"/>
</dbReference>
<dbReference type="SUPFAM" id="SSF47384">
    <property type="entry name" value="Homodimeric domain of signal transducing histidine kinase"/>
    <property type="match status" value="1"/>
</dbReference>
<dbReference type="EMBL" id="BMXS01000002">
    <property type="protein sequence ID" value="GGX82281.1"/>
    <property type="molecule type" value="Genomic_DNA"/>
</dbReference>
<proteinExistence type="predicted"/>
<dbReference type="InterPro" id="IPR005467">
    <property type="entry name" value="His_kinase_dom"/>
</dbReference>
<dbReference type="Gene3D" id="3.30.565.10">
    <property type="entry name" value="Histidine kinase-like ATPase, C-terminal domain"/>
    <property type="match status" value="1"/>
</dbReference>
<dbReference type="Proteomes" id="UP000653056">
    <property type="component" value="Unassembled WGS sequence"/>
</dbReference>
<dbReference type="PRINTS" id="PR00344">
    <property type="entry name" value="BCTRLSENSOR"/>
</dbReference>
<evidence type="ECO:0000313" key="6">
    <source>
        <dbReference type="EMBL" id="GGX82281.1"/>
    </source>
</evidence>
<dbReference type="CDD" id="cd00082">
    <property type="entry name" value="HisKA"/>
    <property type="match status" value="1"/>
</dbReference>
<gene>
    <name evidence="6" type="ORF">GCM10007160_07070</name>
</gene>
<accession>A0ABQ2YFU5</accession>
<comment type="caution">
    <text evidence="6">The sequence shown here is derived from an EMBL/GenBank/DDBJ whole genome shotgun (WGS) entry which is preliminary data.</text>
</comment>
<evidence type="ECO:0000256" key="3">
    <source>
        <dbReference type="ARBA" id="ARBA00022553"/>
    </source>
</evidence>
<evidence type="ECO:0000256" key="2">
    <source>
        <dbReference type="ARBA" id="ARBA00012438"/>
    </source>
</evidence>
<dbReference type="InterPro" id="IPR003594">
    <property type="entry name" value="HATPase_dom"/>
</dbReference>
<dbReference type="InterPro" id="IPR003661">
    <property type="entry name" value="HisK_dim/P_dom"/>
</dbReference>
<protein>
    <recommendedName>
        <fullName evidence="2">histidine kinase</fullName>
        <ecNumber evidence="2">2.7.13.3</ecNumber>
    </recommendedName>
</protein>
<dbReference type="RefSeq" id="WP_189466277.1">
    <property type="nucleotide sequence ID" value="NZ_BMXS01000002.1"/>
</dbReference>
<dbReference type="CDD" id="cd00075">
    <property type="entry name" value="HATPase"/>
    <property type="match status" value="1"/>
</dbReference>
<dbReference type="EC" id="2.7.13.3" evidence="2"/>
<evidence type="ECO:0000259" key="5">
    <source>
        <dbReference type="PROSITE" id="PS50109"/>
    </source>
</evidence>
<keyword evidence="7" id="KW-1185">Reference proteome</keyword>
<dbReference type="InterPro" id="IPR036890">
    <property type="entry name" value="HATPase_C_sf"/>
</dbReference>
<dbReference type="Pfam" id="PF02518">
    <property type="entry name" value="HATPase_c"/>
    <property type="match status" value="1"/>
</dbReference>
<dbReference type="SUPFAM" id="SSF55874">
    <property type="entry name" value="ATPase domain of HSP90 chaperone/DNA topoisomerase II/histidine kinase"/>
    <property type="match status" value="1"/>
</dbReference>
<dbReference type="PROSITE" id="PS50109">
    <property type="entry name" value="HIS_KIN"/>
    <property type="match status" value="1"/>
</dbReference>
<dbReference type="PANTHER" id="PTHR43065:SF42">
    <property type="entry name" value="TWO-COMPONENT SENSOR PPRA"/>
    <property type="match status" value="1"/>
</dbReference>
<keyword evidence="4" id="KW-0175">Coiled coil</keyword>
<feature type="domain" description="Histidine kinase" evidence="5">
    <location>
        <begin position="155"/>
        <end position="375"/>
    </location>
</feature>
<evidence type="ECO:0000313" key="7">
    <source>
        <dbReference type="Proteomes" id="UP000653056"/>
    </source>
</evidence>
<keyword evidence="3" id="KW-0597">Phosphoprotein</keyword>
<comment type="catalytic activity">
    <reaction evidence="1">
        <text>ATP + protein L-histidine = ADP + protein N-phospho-L-histidine.</text>
        <dbReference type="EC" id="2.7.13.3"/>
    </reaction>
</comment>
<name>A0ABQ2YFU5_9GAMM</name>
<dbReference type="InterPro" id="IPR036097">
    <property type="entry name" value="HisK_dim/P_sf"/>
</dbReference>
<organism evidence="6 7">
    <name type="scientific">Litchfieldella qijiaojingensis</name>
    <dbReference type="NCBI Taxonomy" id="980347"/>
    <lineage>
        <taxon>Bacteria</taxon>
        <taxon>Pseudomonadati</taxon>
        <taxon>Pseudomonadota</taxon>
        <taxon>Gammaproteobacteria</taxon>
        <taxon>Oceanospirillales</taxon>
        <taxon>Halomonadaceae</taxon>
        <taxon>Litchfieldella</taxon>
    </lineage>
</organism>
<evidence type="ECO:0000256" key="4">
    <source>
        <dbReference type="SAM" id="Coils"/>
    </source>
</evidence>
<dbReference type="Gene3D" id="1.10.287.130">
    <property type="match status" value="1"/>
</dbReference>